<dbReference type="STRING" id="3641.A0A061E0D8"/>
<keyword evidence="3" id="KW-1185">Reference proteome</keyword>
<dbReference type="PANTHER" id="PTHR33526:SF21">
    <property type="match status" value="1"/>
</dbReference>
<evidence type="ECO:0000256" key="1">
    <source>
        <dbReference type="SAM" id="MobiDB-lite"/>
    </source>
</evidence>
<dbReference type="PANTHER" id="PTHR33526">
    <property type="entry name" value="OS07G0123800 PROTEIN"/>
    <property type="match status" value="1"/>
</dbReference>
<evidence type="ECO:0000313" key="3">
    <source>
        <dbReference type="Proteomes" id="UP000026915"/>
    </source>
</evidence>
<gene>
    <name evidence="2" type="ORF">TCM_007253</name>
</gene>
<dbReference type="eggNOG" id="ENOG502R1WT">
    <property type="taxonomic scope" value="Eukaryota"/>
</dbReference>
<dbReference type="EMBL" id="CM001880">
    <property type="protein sequence ID" value="EOX98509.1"/>
    <property type="molecule type" value="Genomic_DNA"/>
</dbReference>
<feature type="region of interest" description="Disordered" evidence="1">
    <location>
        <begin position="173"/>
        <end position="192"/>
    </location>
</feature>
<dbReference type="InParanoid" id="A0A061E0D8"/>
<dbReference type="Gramene" id="EOX98509">
    <property type="protein sequence ID" value="EOX98509"/>
    <property type="gene ID" value="TCM_007253"/>
</dbReference>
<reference evidence="2 3" key="1">
    <citation type="journal article" date="2013" name="Genome Biol.">
        <title>The genome sequence of the most widely cultivated cacao type and its use to identify candidate genes regulating pod color.</title>
        <authorList>
            <person name="Motamayor J.C."/>
            <person name="Mockaitis K."/>
            <person name="Schmutz J."/>
            <person name="Haiminen N."/>
            <person name="Iii D.L."/>
            <person name="Cornejo O."/>
            <person name="Findley S.D."/>
            <person name="Zheng P."/>
            <person name="Utro F."/>
            <person name="Royaert S."/>
            <person name="Saski C."/>
            <person name="Jenkins J."/>
            <person name="Podicheti R."/>
            <person name="Zhao M."/>
            <person name="Scheffler B.E."/>
            <person name="Stack J.C."/>
            <person name="Feltus F.A."/>
            <person name="Mustiga G.M."/>
            <person name="Amores F."/>
            <person name="Phillips W."/>
            <person name="Marelli J.P."/>
            <person name="May G.D."/>
            <person name="Shapiro H."/>
            <person name="Ma J."/>
            <person name="Bustamante C.D."/>
            <person name="Schnell R.J."/>
            <person name="Main D."/>
            <person name="Gilbert D."/>
            <person name="Parida L."/>
            <person name="Kuhn D.N."/>
        </authorList>
    </citation>
    <scope>NUCLEOTIDE SEQUENCE [LARGE SCALE GENOMIC DNA]</scope>
    <source>
        <strain evidence="3">cv. Matina 1-6</strain>
    </source>
</reference>
<name>A0A061E0D8_THECC</name>
<protein>
    <submittedName>
        <fullName evidence="2">Uncharacterized protein</fullName>
    </submittedName>
</protein>
<dbReference type="AlphaFoldDB" id="A0A061E0D8"/>
<proteinExistence type="predicted"/>
<accession>A0A061E0D8</accession>
<organism evidence="2 3">
    <name type="scientific">Theobroma cacao</name>
    <name type="common">Cacao</name>
    <name type="synonym">Cocoa</name>
    <dbReference type="NCBI Taxonomy" id="3641"/>
    <lineage>
        <taxon>Eukaryota</taxon>
        <taxon>Viridiplantae</taxon>
        <taxon>Streptophyta</taxon>
        <taxon>Embryophyta</taxon>
        <taxon>Tracheophyta</taxon>
        <taxon>Spermatophyta</taxon>
        <taxon>Magnoliopsida</taxon>
        <taxon>eudicotyledons</taxon>
        <taxon>Gunneridae</taxon>
        <taxon>Pentapetalae</taxon>
        <taxon>rosids</taxon>
        <taxon>malvids</taxon>
        <taxon>Malvales</taxon>
        <taxon>Malvaceae</taxon>
        <taxon>Byttnerioideae</taxon>
        <taxon>Theobroma</taxon>
    </lineage>
</organism>
<evidence type="ECO:0000313" key="2">
    <source>
        <dbReference type="EMBL" id="EOX98509.1"/>
    </source>
</evidence>
<dbReference type="OMA" id="AYKRYHY"/>
<dbReference type="Proteomes" id="UP000026915">
    <property type="component" value="Chromosome 2"/>
</dbReference>
<dbReference type="HOGENOM" id="CLU_1191685_0_0_1"/>
<sequence length="233" mass="26790">MDPCANPIFRLLSKFKSNENSESPTLLLYMFKYPSSFYSAPHSSPNIPASSFSVSVQGLWVTKSYRCRKMRRSKAELQSKFKQYMSKPMSKAELQSKLKHYMSKPVKALNKARDFYVNSMEECASKVSYGGVIGCPASQVSRLPRSFSVNYSKPNNEEKFLNFLEVMSKKRSMESSEESNLQQEEMKDPYGGLKRSYSSSIGLARIDEDKPCYFEEDASYARSRSYACKRNYY</sequence>